<keyword evidence="2" id="KW-1185">Reference proteome</keyword>
<accession>A0A923MYP6</accession>
<name>A0A923MYP6_9FLAO</name>
<dbReference type="InterPro" id="IPR027056">
    <property type="entry name" value="Gluconate_2DH_su3"/>
</dbReference>
<sequence>MDRRKAIKNIAIGLGGVLSATTIGVLVKDFVLTDAAANSTGLLTAEEAFLAEFSDVLIPTTKSSPGAKAAGVGTFIPMMIAECYPTDIQEIFKNGMKSFQEKCVTSFGKDFQALSVEERIKMVEEARKESLVDIKKPSFFILARDLSILGYFSSEIGCTQARAYLPVPGRFDGSAEYKPGQKAWAT</sequence>
<proteinExistence type="predicted"/>
<organism evidence="1 2">
    <name type="scientific">Flavobacterium muglaense</name>
    <dbReference type="NCBI Taxonomy" id="2764716"/>
    <lineage>
        <taxon>Bacteria</taxon>
        <taxon>Pseudomonadati</taxon>
        <taxon>Bacteroidota</taxon>
        <taxon>Flavobacteriia</taxon>
        <taxon>Flavobacteriales</taxon>
        <taxon>Flavobacteriaceae</taxon>
        <taxon>Flavobacterium</taxon>
    </lineage>
</organism>
<evidence type="ECO:0000313" key="1">
    <source>
        <dbReference type="EMBL" id="MBC5844191.1"/>
    </source>
</evidence>
<dbReference type="Proteomes" id="UP000641454">
    <property type="component" value="Unassembled WGS sequence"/>
</dbReference>
<gene>
    <name evidence="1" type="ORF">H8R25_07050</name>
</gene>
<dbReference type="RefSeq" id="WP_187017862.1">
    <property type="nucleotide sequence ID" value="NZ_JACRUK010000012.1"/>
</dbReference>
<evidence type="ECO:0000313" key="2">
    <source>
        <dbReference type="Proteomes" id="UP000641454"/>
    </source>
</evidence>
<comment type="caution">
    <text evidence="1">The sequence shown here is derived from an EMBL/GenBank/DDBJ whole genome shotgun (WGS) entry which is preliminary data.</text>
</comment>
<dbReference type="EMBL" id="JACRUL010000012">
    <property type="protein sequence ID" value="MBC5844191.1"/>
    <property type="molecule type" value="Genomic_DNA"/>
</dbReference>
<reference evidence="1 2" key="1">
    <citation type="submission" date="2020-08" db="EMBL/GenBank/DDBJ databases">
        <title>Description of novel Flavobacterium F-392 isolate.</title>
        <authorList>
            <person name="Saticioglu I.B."/>
            <person name="Duman M."/>
            <person name="Altun S."/>
        </authorList>
    </citation>
    <scope>NUCLEOTIDE SEQUENCE [LARGE SCALE GENOMIC DNA]</scope>
    <source>
        <strain evidence="1 2">F-392</strain>
    </source>
</reference>
<dbReference type="Pfam" id="PF13618">
    <property type="entry name" value="Gluconate_2-dh3"/>
    <property type="match status" value="1"/>
</dbReference>
<protein>
    <submittedName>
        <fullName evidence="1">Gluconate 2-dehydrogenase subunit 3 family protein</fullName>
    </submittedName>
</protein>
<dbReference type="AlphaFoldDB" id="A0A923MYP6"/>